<comment type="caution">
    <text evidence="6">The sequence shown here is derived from an EMBL/GenBank/DDBJ whole genome shotgun (WGS) entry which is preliminary data.</text>
</comment>
<evidence type="ECO:0000256" key="1">
    <source>
        <dbReference type="ARBA" id="ARBA00022602"/>
    </source>
</evidence>
<keyword evidence="1" id="KW-0637">Prenyltransferase</keyword>
<evidence type="ECO:0000313" key="6">
    <source>
        <dbReference type="EMBL" id="KKM23107.1"/>
    </source>
</evidence>
<dbReference type="EMBL" id="LAZR01013197">
    <property type="protein sequence ID" value="KKM23107.1"/>
    <property type="molecule type" value="Genomic_DNA"/>
</dbReference>
<dbReference type="InterPro" id="IPR036551">
    <property type="entry name" value="Flavin_trans-like"/>
</dbReference>
<accession>A0A0F9I6G7</accession>
<dbReference type="InterPro" id="IPR004507">
    <property type="entry name" value="UbiX-like"/>
</dbReference>
<keyword evidence="2" id="KW-0285">Flavoprotein</keyword>
<gene>
    <name evidence="6" type="ORF">LCGC14_1618530</name>
</gene>
<dbReference type="HAMAP" id="MF_01984">
    <property type="entry name" value="ubiX_pad"/>
    <property type="match status" value="1"/>
</dbReference>
<dbReference type="GO" id="GO:0004659">
    <property type="term" value="F:prenyltransferase activity"/>
    <property type="evidence" value="ECO:0007669"/>
    <property type="project" value="UniProtKB-KW"/>
</dbReference>
<protein>
    <recommendedName>
        <fullName evidence="5">Flavoprotein domain-containing protein</fullName>
    </recommendedName>
</protein>
<reference evidence="6" key="1">
    <citation type="journal article" date="2015" name="Nature">
        <title>Complex archaea that bridge the gap between prokaryotes and eukaryotes.</title>
        <authorList>
            <person name="Spang A."/>
            <person name="Saw J.H."/>
            <person name="Jorgensen S.L."/>
            <person name="Zaremba-Niedzwiedzka K."/>
            <person name="Martijn J."/>
            <person name="Lind A.E."/>
            <person name="van Eijk R."/>
            <person name="Schleper C."/>
            <person name="Guy L."/>
            <person name="Ettema T.J."/>
        </authorList>
    </citation>
    <scope>NUCLEOTIDE SEQUENCE</scope>
</reference>
<dbReference type="AlphaFoldDB" id="A0A0F9I6G7"/>
<proteinExistence type="inferred from homology"/>
<feature type="domain" description="Flavoprotein" evidence="5">
    <location>
        <begin position="3"/>
        <end position="181"/>
    </location>
</feature>
<dbReference type="NCBIfam" id="TIGR00421">
    <property type="entry name" value="ubiX_pad"/>
    <property type="match status" value="1"/>
</dbReference>
<evidence type="ECO:0000256" key="2">
    <source>
        <dbReference type="ARBA" id="ARBA00022630"/>
    </source>
</evidence>
<name>A0A0F9I6G7_9ZZZZ</name>
<sequence>MENIIVAITGASGVIYGRRLLQVLCDKSYSIHLSISESAAKVIESELNLSLDLKDFDVSKLIGRKSPCVTYHHASDIAAPISSGKFKSKAMIIVPCSMNTLCSVANGIASNLIQRAASATLKEGRKLVVVPRETPLTSIHLESMLKLSRAQVCILPAMPGYYYLPKTIDDQVDFIVGKILDYIGIEYSPYTKKGYGELDFLSSELMTT</sequence>
<dbReference type="Pfam" id="PF02441">
    <property type="entry name" value="Flavoprotein"/>
    <property type="match status" value="1"/>
</dbReference>
<keyword evidence="4" id="KW-0808">Transferase</keyword>
<dbReference type="Gene3D" id="3.40.50.1950">
    <property type="entry name" value="Flavin prenyltransferase-like"/>
    <property type="match status" value="1"/>
</dbReference>
<keyword evidence="3" id="KW-0288">FMN</keyword>
<evidence type="ECO:0000256" key="3">
    <source>
        <dbReference type="ARBA" id="ARBA00022643"/>
    </source>
</evidence>
<dbReference type="NCBIfam" id="NF004685">
    <property type="entry name" value="PRK06029.1"/>
    <property type="match status" value="1"/>
</dbReference>
<dbReference type="SUPFAM" id="SSF52507">
    <property type="entry name" value="Homo-oligomeric flavin-containing Cys decarboxylases, HFCD"/>
    <property type="match status" value="1"/>
</dbReference>
<dbReference type="InterPro" id="IPR003382">
    <property type="entry name" value="Flavoprotein"/>
</dbReference>
<organism evidence="6">
    <name type="scientific">marine sediment metagenome</name>
    <dbReference type="NCBI Taxonomy" id="412755"/>
    <lineage>
        <taxon>unclassified sequences</taxon>
        <taxon>metagenomes</taxon>
        <taxon>ecological metagenomes</taxon>
    </lineage>
</organism>
<evidence type="ECO:0000256" key="4">
    <source>
        <dbReference type="ARBA" id="ARBA00022679"/>
    </source>
</evidence>
<evidence type="ECO:0000259" key="5">
    <source>
        <dbReference type="Pfam" id="PF02441"/>
    </source>
</evidence>